<feature type="binding site" evidence="11">
    <location>
        <begin position="383"/>
        <end position="386"/>
    </location>
    <ligand>
        <name>L-glutamine</name>
        <dbReference type="ChEBI" id="CHEBI:58359"/>
    </ligand>
</feature>
<feature type="binding site" evidence="11">
    <location>
        <position position="140"/>
    </location>
    <ligand>
        <name>Mg(2+)</name>
        <dbReference type="ChEBI" id="CHEBI:18420"/>
    </ligand>
</feature>
<dbReference type="GO" id="GO:0003883">
    <property type="term" value="F:CTP synthase activity"/>
    <property type="evidence" value="ECO:0007669"/>
    <property type="project" value="UniProtKB-UniRule"/>
</dbReference>
<dbReference type="NCBIfam" id="TIGR00337">
    <property type="entry name" value="PyrG"/>
    <property type="match status" value="1"/>
</dbReference>
<feature type="domain" description="CTP synthase N-terminal" evidence="13">
    <location>
        <begin position="3"/>
        <end position="266"/>
    </location>
</feature>
<comment type="catalytic activity">
    <reaction evidence="11">
        <text>L-glutamine + H2O = L-glutamate + NH4(+)</text>
        <dbReference type="Rhea" id="RHEA:15889"/>
        <dbReference type="ChEBI" id="CHEBI:15377"/>
        <dbReference type="ChEBI" id="CHEBI:28938"/>
        <dbReference type="ChEBI" id="CHEBI:29985"/>
        <dbReference type="ChEBI" id="CHEBI:58359"/>
    </reaction>
</comment>
<dbReference type="GO" id="GO:0097268">
    <property type="term" value="C:cytoophidium"/>
    <property type="evidence" value="ECO:0007669"/>
    <property type="project" value="UniProtKB-ARBA"/>
</dbReference>
<feature type="binding site" evidence="11">
    <location>
        <position position="71"/>
    </location>
    <ligand>
        <name>Mg(2+)</name>
        <dbReference type="ChEBI" id="CHEBI:18420"/>
    </ligand>
</feature>
<dbReference type="PATRIC" id="fig|1609981.3.peg.73"/>
<evidence type="ECO:0000256" key="4">
    <source>
        <dbReference type="ARBA" id="ARBA00022723"/>
    </source>
</evidence>
<feature type="active site" evidence="11">
    <location>
        <position position="508"/>
    </location>
</feature>
<gene>
    <name evidence="11 14" type="primary">pyrG</name>
    <name evidence="14" type="ORF">L21SP4_00068</name>
</gene>
<keyword evidence="8 11" id="KW-0315">Glutamine amidotransferase</keyword>
<dbReference type="InterPro" id="IPR033828">
    <property type="entry name" value="GATase1_CTP_Synthase"/>
</dbReference>
<comment type="pathway">
    <text evidence="1 11">Pyrimidine metabolism; CTP biosynthesis via de novo pathway; CTP from UDP: step 2/2.</text>
</comment>
<dbReference type="GO" id="GO:0005829">
    <property type="term" value="C:cytosol"/>
    <property type="evidence" value="ECO:0007669"/>
    <property type="project" value="TreeGrafter"/>
</dbReference>
<dbReference type="EC" id="6.3.4.2" evidence="11"/>
<evidence type="ECO:0000256" key="10">
    <source>
        <dbReference type="ARBA" id="ARBA00047781"/>
    </source>
</evidence>
<dbReference type="InterPro" id="IPR004468">
    <property type="entry name" value="CTP_synthase"/>
</dbReference>
<sequence>MTKYVFITGGVVSSLGKGITAASIGRLLINRGLSIRMVKVDPYLNIDPGTMSPYQHGEVYVTEDGAETDLDLGHYERYTGQPTSQKSNITAGRVYWEVLQKERRGDFLGGTVQMIPHISNEIKRQIRSLEEEEPDVVLVELGGTVGDIEGLIFLEALRQLGLEVGRENSLFLHLTYVPFIHAAQEVKTKPTQQSVAKLREIGIIPHVLVCRTEVDLNEEVMTKLALFCNVPRECVLMERDVEHSIYEVPLMLAEQGLDEIILNHFRVARPTKRLTDWERLIQVIRQPEGHVRIGVTGKYSELQDAYKSIYEALDHGAFAAGYAVDLVKIAAEDFEEDEDSLTILDSLDGILVPGGFGSRGVEGKIRAVRYARENGIPFLGICLGLQCAVIEYARHVCGLPEAHTTEFGDETPDPVICLMEEQKSVKNMGGTMRLGACPCRITKGTRTHAAYGREKVSERHRHRYEVNNDYRESLEKGGLTLSGINTELDLVEMVELEDHPWFVATQAHPEFKSQPIRPHPLFRDFIAAAIEYGRATKA</sequence>
<feature type="active site" evidence="11">
    <location>
        <position position="510"/>
    </location>
</feature>
<comment type="similarity">
    <text evidence="2 11">Belongs to the CTP synthase family.</text>
</comment>
<comment type="function">
    <text evidence="11">Catalyzes the ATP-dependent amination of UTP to CTP with either L-glutamine or ammonia as the source of nitrogen. Regulates intracellular CTP levels through interactions with the four ribonucleotide triphosphates.</text>
</comment>
<dbReference type="Gene3D" id="3.40.50.880">
    <property type="match status" value="1"/>
</dbReference>
<comment type="catalytic activity">
    <reaction evidence="11">
        <text>UTP + NH4(+) + ATP = CTP + ADP + phosphate + 2 H(+)</text>
        <dbReference type="Rhea" id="RHEA:16597"/>
        <dbReference type="ChEBI" id="CHEBI:15378"/>
        <dbReference type="ChEBI" id="CHEBI:28938"/>
        <dbReference type="ChEBI" id="CHEBI:30616"/>
        <dbReference type="ChEBI" id="CHEBI:37563"/>
        <dbReference type="ChEBI" id="CHEBI:43474"/>
        <dbReference type="ChEBI" id="CHEBI:46398"/>
        <dbReference type="ChEBI" id="CHEBI:456216"/>
    </reaction>
</comment>
<keyword evidence="7 11" id="KW-0460">Magnesium</keyword>
<name>A0A0G3EA89_9BACT</name>
<proteinExistence type="inferred from homology"/>
<evidence type="ECO:0000256" key="1">
    <source>
        <dbReference type="ARBA" id="ARBA00005171"/>
    </source>
</evidence>
<feature type="binding site" evidence="11">
    <location>
        <begin position="239"/>
        <end position="241"/>
    </location>
    <ligand>
        <name>ATP</name>
        <dbReference type="ChEBI" id="CHEBI:30616"/>
    </ligand>
</feature>
<dbReference type="RefSeq" id="WP_052880797.1">
    <property type="nucleotide sequence ID" value="NZ_CP010904.1"/>
</dbReference>
<evidence type="ECO:0000256" key="11">
    <source>
        <dbReference type="HAMAP-Rule" id="MF_01227"/>
    </source>
</evidence>
<comment type="miscellaneous">
    <text evidence="11">CTPSs have evolved a hybrid strategy for distinguishing between UTP and CTP. The overlapping regions of the product feedback inhibitory and substrate sites recognize a common feature in both compounds, the triphosphate moiety. To differentiate isosteric substrate and product pyrimidine rings, an additional pocket far from the expected kinase/ligase catalytic site, specifically recognizes the cytosine and ribose portions of the product inhibitor.</text>
</comment>
<reference evidence="14 15" key="2">
    <citation type="journal article" date="2016" name="ISME J.">
        <title>Characterization of the first cultured representative of Verrucomicrobia subdivision 5 indicates the proposal of a novel phylum.</title>
        <authorList>
            <person name="Spring S."/>
            <person name="Bunk B."/>
            <person name="Sproer C."/>
            <person name="Schumann P."/>
            <person name="Rohde M."/>
            <person name="Tindall B.J."/>
            <person name="Klenk H.P."/>
        </authorList>
    </citation>
    <scope>NUCLEOTIDE SEQUENCE [LARGE SCALE GENOMIC DNA]</scope>
    <source>
        <strain evidence="14 15">L21-Fru-AB</strain>
    </source>
</reference>
<evidence type="ECO:0000256" key="5">
    <source>
        <dbReference type="ARBA" id="ARBA00022741"/>
    </source>
</evidence>
<dbReference type="Pfam" id="PF06418">
    <property type="entry name" value="CTP_synth_N"/>
    <property type="match status" value="1"/>
</dbReference>
<comment type="catalytic activity">
    <reaction evidence="10 11">
        <text>UTP + L-glutamine + ATP + H2O = CTP + L-glutamate + ADP + phosphate + 2 H(+)</text>
        <dbReference type="Rhea" id="RHEA:26426"/>
        <dbReference type="ChEBI" id="CHEBI:15377"/>
        <dbReference type="ChEBI" id="CHEBI:15378"/>
        <dbReference type="ChEBI" id="CHEBI:29985"/>
        <dbReference type="ChEBI" id="CHEBI:30616"/>
        <dbReference type="ChEBI" id="CHEBI:37563"/>
        <dbReference type="ChEBI" id="CHEBI:43474"/>
        <dbReference type="ChEBI" id="CHEBI:46398"/>
        <dbReference type="ChEBI" id="CHEBI:58359"/>
        <dbReference type="ChEBI" id="CHEBI:456216"/>
        <dbReference type="EC" id="6.3.4.2"/>
    </reaction>
</comment>
<keyword evidence="15" id="KW-1185">Reference proteome</keyword>
<keyword evidence="4 11" id="KW-0479">Metal-binding</keyword>
<accession>A0A0G3EA89</accession>
<feature type="binding site" evidence="11">
    <location>
        <begin position="14"/>
        <end position="19"/>
    </location>
    <ligand>
        <name>ATP</name>
        <dbReference type="ChEBI" id="CHEBI:30616"/>
    </ligand>
</feature>
<dbReference type="Gene3D" id="3.40.50.300">
    <property type="entry name" value="P-loop containing nucleotide triphosphate hydrolases"/>
    <property type="match status" value="1"/>
</dbReference>
<evidence type="ECO:0000256" key="7">
    <source>
        <dbReference type="ARBA" id="ARBA00022842"/>
    </source>
</evidence>
<dbReference type="SUPFAM" id="SSF52317">
    <property type="entry name" value="Class I glutamine amidotransferase-like"/>
    <property type="match status" value="1"/>
</dbReference>
<dbReference type="OrthoDB" id="9801107at2"/>
<dbReference type="UniPathway" id="UPA00159">
    <property type="reaction ID" value="UER00277"/>
</dbReference>
<dbReference type="PANTHER" id="PTHR11550">
    <property type="entry name" value="CTP SYNTHASE"/>
    <property type="match status" value="1"/>
</dbReference>
<dbReference type="HAMAP" id="MF_01227">
    <property type="entry name" value="PyrG"/>
    <property type="match status" value="1"/>
</dbReference>
<dbReference type="FunFam" id="3.40.50.300:FF:000009">
    <property type="entry name" value="CTP synthase"/>
    <property type="match status" value="1"/>
</dbReference>
<feature type="binding site" evidence="11">
    <location>
        <begin position="187"/>
        <end position="192"/>
    </location>
    <ligand>
        <name>CTP</name>
        <dbReference type="ChEBI" id="CHEBI:37563"/>
        <note>allosteric inhibitor</note>
    </ligand>
</feature>
<dbReference type="SUPFAM" id="SSF52540">
    <property type="entry name" value="P-loop containing nucleoside triphosphate hydrolases"/>
    <property type="match status" value="1"/>
</dbReference>
<feature type="binding site" evidence="11">
    <location>
        <position position="13"/>
    </location>
    <ligand>
        <name>CTP</name>
        <dbReference type="ChEBI" id="CHEBI:37563"/>
        <note>allosteric inhibitor</note>
    </ligand>
</feature>
<dbReference type="InterPro" id="IPR017926">
    <property type="entry name" value="GATASE"/>
</dbReference>
<evidence type="ECO:0000256" key="3">
    <source>
        <dbReference type="ARBA" id="ARBA00022598"/>
    </source>
</evidence>
<feature type="binding site" evidence="11">
    <location>
        <position position="223"/>
    </location>
    <ligand>
        <name>CTP</name>
        <dbReference type="ChEBI" id="CHEBI:37563"/>
        <note>allosteric inhibitor</note>
    </ligand>
</feature>
<dbReference type="CDD" id="cd01746">
    <property type="entry name" value="GATase1_CTP_Synthase"/>
    <property type="match status" value="1"/>
</dbReference>
<evidence type="ECO:0000256" key="2">
    <source>
        <dbReference type="ARBA" id="ARBA00007533"/>
    </source>
</evidence>
<dbReference type="Proteomes" id="UP000035268">
    <property type="component" value="Chromosome"/>
</dbReference>
<keyword evidence="6 11" id="KW-0067">ATP-binding</keyword>
<dbReference type="GO" id="GO:0044210">
    <property type="term" value="P:'de novo' CTP biosynthetic process"/>
    <property type="evidence" value="ECO:0007669"/>
    <property type="project" value="UniProtKB-UniRule"/>
</dbReference>
<dbReference type="EMBL" id="CP010904">
    <property type="protein sequence ID" value="AKJ63356.1"/>
    <property type="molecule type" value="Genomic_DNA"/>
</dbReference>
<evidence type="ECO:0000256" key="9">
    <source>
        <dbReference type="ARBA" id="ARBA00022975"/>
    </source>
</evidence>
<feature type="binding site" evidence="11">
    <location>
        <position position="355"/>
    </location>
    <ligand>
        <name>L-glutamine</name>
        <dbReference type="ChEBI" id="CHEBI:58359"/>
    </ligand>
</feature>
<evidence type="ECO:0000313" key="15">
    <source>
        <dbReference type="Proteomes" id="UP000035268"/>
    </source>
</evidence>
<evidence type="ECO:0000259" key="12">
    <source>
        <dbReference type="Pfam" id="PF00117"/>
    </source>
</evidence>
<dbReference type="InterPro" id="IPR027417">
    <property type="entry name" value="P-loop_NTPase"/>
</dbReference>
<dbReference type="NCBIfam" id="NF003792">
    <property type="entry name" value="PRK05380.1"/>
    <property type="match status" value="1"/>
</dbReference>
<keyword evidence="9 11" id="KW-0665">Pyrimidine biosynthesis</keyword>
<comment type="subunit">
    <text evidence="11">Homotetramer.</text>
</comment>
<evidence type="ECO:0000256" key="8">
    <source>
        <dbReference type="ARBA" id="ARBA00022962"/>
    </source>
</evidence>
<dbReference type="GO" id="GO:0004359">
    <property type="term" value="F:glutaminase activity"/>
    <property type="evidence" value="ECO:0007669"/>
    <property type="project" value="RHEA"/>
</dbReference>
<dbReference type="Pfam" id="PF00117">
    <property type="entry name" value="GATase"/>
    <property type="match status" value="1"/>
</dbReference>
<feature type="binding site" evidence="11">
    <location>
        <begin position="187"/>
        <end position="192"/>
    </location>
    <ligand>
        <name>UTP</name>
        <dbReference type="ChEBI" id="CHEBI:46398"/>
    </ligand>
</feature>
<dbReference type="GO" id="GO:0046872">
    <property type="term" value="F:metal ion binding"/>
    <property type="evidence" value="ECO:0007669"/>
    <property type="project" value="UniProtKB-KW"/>
</dbReference>
<dbReference type="KEGG" id="vbl:L21SP4_00068"/>
<organism evidence="14 15">
    <name type="scientific">Kiritimatiella glycovorans</name>
    <dbReference type="NCBI Taxonomy" id="1307763"/>
    <lineage>
        <taxon>Bacteria</taxon>
        <taxon>Pseudomonadati</taxon>
        <taxon>Kiritimatiellota</taxon>
        <taxon>Kiritimatiellia</taxon>
        <taxon>Kiritimatiellales</taxon>
        <taxon>Kiritimatiellaceae</taxon>
        <taxon>Kiritimatiella</taxon>
    </lineage>
</organism>
<dbReference type="GO" id="GO:0019856">
    <property type="term" value="P:pyrimidine nucleobase biosynthetic process"/>
    <property type="evidence" value="ECO:0007669"/>
    <property type="project" value="TreeGrafter"/>
</dbReference>
<dbReference type="GO" id="GO:0005524">
    <property type="term" value="F:ATP binding"/>
    <property type="evidence" value="ECO:0007669"/>
    <property type="project" value="UniProtKB-KW"/>
</dbReference>
<feature type="domain" description="Glutamine amidotransferase" evidence="12">
    <location>
        <begin position="302"/>
        <end position="527"/>
    </location>
</feature>
<dbReference type="STRING" id="1307763.L21SP4_00068"/>
<dbReference type="CDD" id="cd03113">
    <property type="entry name" value="CTPS_N"/>
    <property type="match status" value="1"/>
</dbReference>
<evidence type="ECO:0000259" key="13">
    <source>
        <dbReference type="Pfam" id="PF06418"/>
    </source>
</evidence>
<dbReference type="PROSITE" id="PS51273">
    <property type="entry name" value="GATASE_TYPE_1"/>
    <property type="match status" value="1"/>
</dbReference>
<feature type="binding site" evidence="11">
    <location>
        <position position="54"/>
    </location>
    <ligand>
        <name>L-glutamine</name>
        <dbReference type="ChEBI" id="CHEBI:58359"/>
    </ligand>
</feature>
<dbReference type="FunFam" id="3.40.50.880:FF:000002">
    <property type="entry name" value="CTP synthase"/>
    <property type="match status" value="1"/>
</dbReference>
<feature type="binding site" evidence="11">
    <location>
        <position position="71"/>
    </location>
    <ligand>
        <name>ATP</name>
        <dbReference type="ChEBI" id="CHEBI:30616"/>
    </ligand>
</feature>
<feature type="binding site" evidence="11">
    <location>
        <begin position="147"/>
        <end position="149"/>
    </location>
    <ligand>
        <name>CTP</name>
        <dbReference type="ChEBI" id="CHEBI:37563"/>
        <note>allosteric inhibitor</note>
    </ligand>
</feature>
<feature type="binding site" evidence="11">
    <location>
        <position position="463"/>
    </location>
    <ligand>
        <name>L-glutamine</name>
        <dbReference type="ChEBI" id="CHEBI:58359"/>
    </ligand>
</feature>
<reference evidence="15" key="1">
    <citation type="submission" date="2015-02" db="EMBL/GenBank/DDBJ databases">
        <title>Description and complete genome sequence of the first cultured representative of the subdivision 5 of the Verrucomicrobia phylum.</title>
        <authorList>
            <person name="Spring S."/>
            <person name="Bunk B."/>
            <person name="Sproer C."/>
            <person name="Klenk H.-P."/>
        </authorList>
    </citation>
    <scope>NUCLEOTIDE SEQUENCE [LARGE SCALE GENOMIC DNA]</scope>
    <source>
        <strain evidence="15">L21-Fru-AB</strain>
    </source>
</reference>
<feature type="region of interest" description="Amidoligase domain" evidence="11">
    <location>
        <begin position="1"/>
        <end position="267"/>
    </location>
</feature>
<keyword evidence="5 11" id="KW-0547">Nucleotide-binding</keyword>
<keyword evidence="3 11" id="KW-0436">Ligase</keyword>
<protein>
    <recommendedName>
        <fullName evidence="11">CTP synthase</fullName>
        <ecNumber evidence="11">6.3.4.2</ecNumber>
    </recommendedName>
    <alternativeName>
        <fullName evidence="11">Cytidine 5'-triphosphate synthase</fullName>
    </alternativeName>
    <alternativeName>
        <fullName evidence="11">Cytidine triphosphate synthetase</fullName>
        <shortName evidence="11">CTP synthetase</shortName>
        <shortName evidence="11">CTPS</shortName>
    </alternativeName>
    <alternativeName>
        <fullName evidence="11">UTP--ammonia ligase</fullName>
    </alternativeName>
</protein>
<evidence type="ECO:0000313" key="14">
    <source>
        <dbReference type="EMBL" id="AKJ63356.1"/>
    </source>
</evidence>
<dbReference type="PANTHER" id="PTHR11550:SF0">
    <property type="entry name" value="CTP SYNTHASE-RELATED"/>
    <property type="match status" value="1"/>
</dbReference>
<feature type="binding site" evidence="11">
    <location>
        <position position="223"/>
    </location>
    <ligand>
        <name>UTP</name>
        <dbReference type="ChEBI" id="CHEBI:46398"/>
    </ligand>
</feature>
<feature type="binding site" evidence="11">
    <location>
        <position position="406"/>
    </location>
    <ligand>
        <name>L-glutamine</name>
        <dbReference type="ChEBI" id="CHEBI:58359"/>
    </ligand>
</feature>
<evidence type="ECO:0000256" key="6">
    <source>
        <dbReference type="ARBA" id="ARBA00022840"/>
    </source>
</evidence>
<dbReference type="InterPro" id="IPR017456">
    <property type="entry name" value="CTP_synthase_N"/>
</dbReference>
<dbReference type="InterPro" id="IPR029062">
    <property type="entry name" value="Class_I_gatase-like"/>
</dbReference>
<dbReference type="GO" id="GO:0042802">
    <property type="term" value="F:identical protein binding"/>
    <property type="evidence" value="ECO:0007669"/>
    <property type="project" value="TreeGrafter"/>
</dbReference>
<feature type="active site" description="Nucleophile; for glutamine hydrolysis" evidence="11">
    <location>
        <position position="382"/>
    </location>
</feature>
<dbReference type="AlphaFoldDB" id="A0A0G3EA89"/>
<feature type="binding site" evidence="11">
    <location>
        <position position="13"/>
    </location>
    <ligand>
        <name>UTP</name>
        <dbReference type="ChEBI" id="CHEBI:46398"/>
    </ligand>
</feature>
<comment type="activity regulation">
    <text evidence="11">Allosterically activated by GTP, when glutamine is the substrate; GTP has no effect on the reaction when ammonia is the substrate. The allosteric effector GTP functions by stabilizing the protein conformation that binds the tetrahedral intermediate(s) formed during glutamine hydrolysis. Inhibited by the product CTP, via allosteric rather than competitive inhibition.</text>
</comment>